<accession>J3P628</accession>
<dbReference type="RefSeq" id="XP_009225074.1">
    <property type="nucleotide sequence ID" value="XM_009226810.1"/>
</dbReference>
<reference evidence="5" key="1">
    <citation type="submission" date="2010-07" db="EMBL/GenBank/DDBJ databases">
        <title>The genome sequence of Gaeumannomyces graminis var. tritici strain R3-111a-1.</title>
        <authorList>
            <consortium name="The Broad Institute Genome Sequencing Platform"/>
            <person name="Ma L.-J."/>
            <person name="Dead R."/>
            <person name="Young S."/>
            <person name="Zeng Q."/>
            <person name="Koehrsen M."/>
            <person name="Alvarado L."/>
            <person name="Berlin A."/>
            <person name="Chapman S.B."/>
            <person name="Chen Z."/>
            <person name="Freedman E."/>
            <person name="Gellesch M."/>
            <person name="Goldberg J."/>
            <person name="Griggs A."/>
            <person name="Gujja S."/>
            <person name="Heilman E.R."/>
            <person name="Heiman D."/>
            <person name="Hepburn T."/>
            <person name="Howarth C."/>
            <person name="Jen D."/>
            <person name="Larson L."/>
            <person name="Mehta T."/>
            <person name="Neiman D."/>
            <person name="Pearson M."/>
            <person name="Roberts A."/>
            <person name="Saif S."/>
            <person name="Shea T."/>
            <person name="Shenoy N."/>
            <person name="Sisk P."/>
            <person name="Stolte C."/>
            <person name="Sykes S."/>
            <person name="Walk T."/>
            <person name="White J."/>
            <person name="Yandava C."/>
            <person name="Haas B."/>
            <person name="Nusbaum C."/>
            <person name="Birren B."/>
        </authorList>
    </citation>
    <scope>NUCLEOTIDE SEQUENCE [LARGE SCALE GENOMIC DNA]</scope>
    <source>
        <strain evidence="5">R3-111a-1</strain>
    </source>
</reference>
<keyword evidence="2" id="KW-1133">Transmembrane helix</keyword>
<feature type="transmembrane region" description="Helical" evidence="2">
    <location>
        <begin position="133"/>
        <end position="159"/>
    </location>
</feature>
<organism evidence="3">
    <name type="scientific">Gaeumannomyces tritici (strain R3-111a-1)</name>
    <name type="common">Wheat and barley take-all root rot fungus</name>
    <name type="synonym">Gaeumannomyces graminis var. tritici</name>
    <dbReference type="NCBI Taxonomy" id="644352"/>
    <lineage>
        <taxon>Eukaryota</taxon>
        <taxon>Fungi</taxon>
        <taxon>Dikarya</taxon>
        <taxon>Ascomycota</taxon>
        <taxon>Pezizomycotina</taxon>
        <taxon>Sordariomycetes</taxon>
        <taxon>Sordariomycetidae</taxon>
        <taxon>Magnaporthales</taxon>
        <taxon>Magnaporthaceae</taxon>
        <taxon>Gaeumannomyces</taxon>
    </lineage>
</organism>
<feature type="transmembrane region" description="Helical" evidence="2">
    <location>
        <begin position="225"/>
        <end position="255"/>
    </location>
</feature>
<dbReference type="STRING" id="644352.J3P628"/>
<dbReference type="EnsemblFungi" id="EJT75130">
    <property type="protein sequence ID" value="EJT75130"/>
    <property type="gene ID" value="GGTG_08968"/>
</dbReference>
<name>J3P628_GAET3</name>
<proteinExistence type="predicted"/>
<dbReference type="EMBL" id="GL385398">
    <property type="protein sequence ID" value="EJT75130.1"/>
    <property type="molecule type" value="Genomic_DNA"/>
</dbReference>
<feature type="region of interest" description="Disordered" evidence="1">
    <location>
        <begin position="1"/>
        <end position="44"/>
    </location>
</feature>
<evidence type="ECO:0000313" key="5">
    <source>
        <dbReference type="Proteomes" id="UP000006039"/>
    </source>
</evidence>
<evidence type="ECO:0000313" key="3">
    <source>
        <dbReference type="EMBL" id="EJT75130.1"/>
    </source>
</evidence>
<dbReference type="VEuPathDB" id="FungiDB:GGTG_08968"/>
<dbReference type="AlphaFoldDB" id="J3P628"/>
<evidence type="ECO:0008006" key="6">
    <source>
        <dbReference type="Google" id="ProtNLM"/>
    </source>
</evidence>
<dbReference type="OrthoDB" id="5219413at2759"/>
<keyword evidence="5" id="KW-1185">Reference proteome</keyword>
<reference evidence="4" key="5">
    <citation type="submission" date="2018-04" db="UniProtKB">
        <authorList>
            <consortium name="EnsemblFungi"/>
        </authorList>
    </citation>
    <scope>IDENTIFICATION</scope>
    <source>
        <strain evidence="4">R3-111a-1</strain>
    </source>
</reference>
<dbReference type="GeneID" id="20349426"/>
<reference evidence="4" key="4">
    <citation type="journal article" date="2015" name="G3 (Bethesda)">
        <title>Genome sequences of three phytopathogenic species of the Magnaporthaceae family of fungi.</title>
        <authorList>
            <person name="Okagaki L.H."/>
            <person name="Nunes C.C."/>
            <person name="Sailsbery J."/>
            <person name="Clay B."/>
            <person name="Brown D."/>
            <person name="John T."/>
            <person name="Oh Y."/>
            <person name="Young N."/>
            <person name="Fitzgerald M."/>
            <person name="Haas B.J."/>
            <person name="Zeng Q."/>
            <person name="Young S."/>
            <person name="Adiconis X."/>
            <person name="Fan L."/>
            <person name="Levin J.Z."/>
            <person name="Mitchell T.K."/>
            <person name="Okubara P.A."/>
            <person name="Farman M.L."/>
            <person name="Kohn L.M."/>
            <person name="Birren B."/>
            <person name="Ma L.-J."/>
            <person name="Dean R.A."/>
        </authorList>
    </citation>
    <scope>NUCLEOTIDE SEQUENCE</scope>
    <source>
        <strain evidence="4">R3-111a-1</strain>
    </source>
</reference>
<gene>
    <name evidence="4" type="primary">20349426</name>
    <name evidence="3" type="ORF">GGTG_08968</name>
</gene>
<feature type="transmembrane region" description="Helical" evidence="2">
    <location>
        <begin position="62"/>
        <end position="83"/>
    </location>
</feature>
<keyword evidence="2" id="KW-0812">Transmembrane</keyword>
<reference evidence="3" key="2">
    <citation type="submission" date="2010-07" db="EMBL/GenBank/DDBJ databases">
        <authorList>
            <consortium name="The Broad Institute Genome Sequencing Platform"/>
            <consortium name="Broad Institute Genome Sequencing Center for Infectious Disease"/>
            <person name="Ma L.-J."/>
            <person name="Dead R."/>
            <person name="Young S."/>
            <person name="Zeng Q."/>
            <person name="Koehrsen M."/>
            <person name="Alvarado L."/>
            <person name="Berlin A."/>
            <person name="Chapman S.B."/>
            <person name="Chen Z."/>
            <person name="Freedman E."/>
            <person name="Gellesch M."/>
            <person name="Goldberg J."/>
            <person name="Griggs A."/>
            <person name="Gujja S."/>
            <person name="Heilman E.R."/>
            <person name="Heiman D."/>
            <person name="Hepburn T."/>
            <person name="Howarth C."/>
            <person name="Jen D."/>
            <person name="Larson L."/>
            <person name="Mehta T."/>
            <person name="Neiman D."/>
            <person name="Pearson M."/>
            <person name="Roberts A."/>
            <person name="Saif S."/>
            <person name="Shea T."/>
            <person name="Shenoy N."/>
            <person name="Sisk P."/>
            <person name="Stolte C."/>
            <person name="Sykes S."/>
            <person name="Walk T."/>
            <person name="White J."/>
            <person name="Yandava C."/>
            <person name="Haas B."/>
            <person name="Nusbaum C."/>
            <person name="Birren B."/>
        </authorList>
    </citation>
    <scope>NUCLEOTIDE SEQUENCE</scope>
    <source>
        <strain evidence="3">R3-111a-1</strain>
    </source>
</reference>
<reference evidence="3" key="3">
    <citation type="submission" date="2010-09" db="EMBL/GenBank/DDBJ databases">
        <title>Annotation of Gaeumannomyces graminis var. tritici R3-111a-1.</title>
        <authorList>
            <consortium name="The Broad Institute Genome Sequencing Platform"/>
            <person name="Ma L.-J."/>
            <person name="Dead R."/>
            <person name="Young S.K."/>
            <person name="Zeng Q."/>
            <person name="Gargeya S."/>
            <person name="Fitzgerald M."/>
            <person name="Haas B."/>
            <person name="Abouelleil A."/>
            <person name="Alvarado L."/>
            <person name="Arachchi H.M."/>
            <person name="Berlin A."/>
            <person name="Brown A."/>
            <person name="Chapman S.B."/>
            <person name="Chen Z."/>
            <person name="Dunbar C."/>
            <person name="Freedman E."/>
            <person name="Gearin G."/>
            <person name="Gellesch M."/>
            <person name="Goldberg J."/>
            <person name="Griggs A."/>
            <person name="Gujja S."/>
            <person name="Heiman D."/>
            <person name="Howarth C."/>
            <person name="Larson L."/>
            <person name="Lui A."/>
            <person name="MacDonald P.J.P."/>
            <person name="Mehta T."/>
            <person name="Montmayeur A."/>
            <person name="Murphy C."/>
            <person name="Neiman D."/>
            <person name="Pearson M."/>
            <person name="Priest M."/>
            <person name="Roberts A."/>
            <person name="Saif S."/>
            <person name="Shea T."/>
            <person name="Shenoy N."/>
            <person name="Sisk P."/>
            <person name="Stolte C."/>
            <person name="Sykes S."/>
            <person name="Yandava C."/>
            <person name="Wortman J."/>
            <person name="Nusbaum C."/>
            <person name="Birren B."/>
        </authorList>
    </citation>
    <scope>NUCLEOTIDE SEQUENCE</scope>
    <source>
        <strain evidence="3">R3-111a-1</strain>
    </source>
</reference>
<feature type="compositionally biased region" description="Low complexity" evidence="1">
    <location>
        <begin position="10"/>
        <end position="22"/>
    </location>
</feature>
<dbReference type="HOGENOM" id="CLU_855494_0_0_1"/>
<sequence>MSPEIPAQTPPAESAGASGARAPSPPPAASETGATAGVQPSPRRPSLWERLRASDKQWPWKAAVRLLQCVAAAVGIACSGYVLANLANFDRLTVPRRNGENELFVAFFALSFIWGAADLLVRFLRRYSRPLHPLLVLIVDFCFCCVILYLAAIVVSSVLTVREFANDPNGLRFWRTGSAEGPYKQDSSGVWVYTGGSRRCTPAFADCAAQDAAVNAAWGQQPLRFALAIVIAVMVLVAGLCHFVLGVWAAVDFYARRKRKTRALMSGYQPVYVPAQMPVQMQPMQPVQGPYDKQIPGHQAPMPQYGYGEYGQPAQQVQQAQQRQHWQHGQAAMGSRYA</sequence>
<dbReference type="Proteomes" id="UP000006039">
    <property type="component" value="Unassembled WGS sequence"/>
</dbReference>
<keyword evidence="2" id="KW-0472">Membrane</keyword>
<evidence type="ECO:0000256" key="2">
    <source>
        <dbReference type="SAM" id="Phobius"/>
    </source>
</evidence>
<evidence type="ECO:0000256" key="1">
    <source>
        <dbReference type="SAM" id="MobiDB-lite"/>
    </source>
</evidence>
<evidence type="ECO:0000313" key="4">
    <source>
        <dbReference type="EnsemblFungi" id="EJT75130"/>
    </source>
</evidence>
<feature type="transmembrane region" description="Helical" evidence="2">
    <location>
        <begin position="103"/>
        <end position="121"/>
    </location>
</feature>
<protein>
    <recommendedName>
        <fullName evidence="6">MARVEL domain-containing protein</fullName>
    </recommendedName>
</protein>
<dbReference type="eggNOG" id="ENOG502SRWI">
    <property type="taxonomic scope" value="Eukaryota"/>
</dbReference>